<organism evidence="1 2">
    <name type="scientific">Streptomyces alboflavus</name>
    <dbReference type="NCBI Taxonomy" id="67267"/>
    <lineage>
        <taxon>Bacteria</taxon>
        <taxon>Bacillati</taxon>
        <taxon>Actinomycetota</taxon>
        <taxon>Actinomycetes</taxon>
        <taxon>Kitasatosporales</taxon>
        <taxon>Streptomycetaceae</taxon>
        <taxon>Streptomyces</taxon>
    </lineage>
</organism>
<sequence length="178" mass="19118">MSNIFSGGSRDLDLSNGATAVFVDVLMLAVSDLASEGWDFRFAALLSLQDQDVMGRGAVGFDLAEFDWGATERERARAKDFVLRAAALAASGHRWSELGYHPPRVQDHLHRFAAMVESFTPPADSGAARGFPSPDEAATASCARHRVLSALPLWDGCFLCDRPHQGVSGGAMGVSRPR</sequence>
<dbReference type="STRING" id="67267.GCA_000716675_00808"/>
<dbReference type="RefSeq" id="WP_087882541.1">
    <property type="nucleotide sequence ID" value="NZ_CP021748.1"/>
</dbReference>
<keyword evidence="2" id="KW-1185">Reference proteome</keyword>
<reference evidence="1 2" key="1">
    <citation type="submission" date="2017-05" db="EMBL/GenBank/DDBJ databases">
        <title>Streptomyces alboflavus Genome sequencing and assembly.</title>
        <authorList>
            <person name="Wang Y."/>
            <person name="Du B."/>
            <person name="Ding Y."/>
            <person name="Liu H."/>
            <person name="Hou Q."/>
            <person name="Liu K."/>
            <person name="Wang C."/>
            <person name="Yao L."/>
        </authorList>
    </citation>
    <scope>NUCLEOTIDE SEQUENCE [LARGE SCALE GENOMIC DNA]</scope>
    <source>
        <strain evidence="1 2">MDJK44</strain>
    </source>
</reference>
<proteinExistence type="predicted"/>
<dbReference type="AlphaFoldDB" id="A0A1Z1W3A0"/>
<dbReference type="OrthoDB" id="4262159at2"/>
<protein>
    <submittedName>
        <fullName evidence="1">Uncharacterized protein</fullName>
    </submittedName>
</protein>
<evidence type="ECO:0000313" key="2">
    <source>
        <dbReference type="Proteomes" id="UP000195880"/>
    </source>
</evidence>
<dbReference type="KEGG" id="salf:SMD44_00292"/>
<name>A0A1Z1W3A0_9ACTN</name>
<accession>A0A1Z1W3A0</accession>
<evidence type="ECO:0000313" key="1">
    <source>
        <dbReference type="EMBL" id="ARX80894.1"/>
    </source>
</evidence>
<dbReference type="eggNOG" id="ENOG5032XX8">
    <property type="taxonomic scope" value="Bacteria"/>
</dbReference>
<dbReference type="EMBL" id="CP021748">
    <property type="protein sequence ID" value="ARX80894.1"/>
    <property type="molecule type" value="Genomic_DNA"/>
</dbReference>
<dbReference type="Proteomes" id="UP000195880">
    <property type="component" value="Chromosome"/>
</dbReference>
<gene>
    <name evidence="1" type="ORF">SMD44_00292</name>
</gene>